<accession>D8LLA1</accession>
<dbReference type="InParanoid" id="D8LLA1"/>
<name>D8LLA1_ECTSI</name>
<evidence type="ECO:0000313" key="2">
    <source>
        <dbReference type="EMBL" id="CBN77099.1"/>
    </source>
</evidence>
<dbReference type="EMBL" id="FN648553">
    <property type="protein sequence ID" value="CBN77099.1"/>
    <property type="molecule type" value="Genomic_DNA"/>
</dbReference>
<feature type="compositionally biased region" description="Basic and acidic residues" evidence="1">
    <location>
        <begin position="279"/>
        <end position="297"/>
    </location>
</feature>
<dbReference type="Proteomes" id="UP000002630">
    <property type="component" value="Linkage Group LG20"/>
</dbReference>
<gene>
    <name evidence="2" type="ORF">Esi_0036_0026</name>
</gene>
<feature type="compositionally biased region" description="Polar residues" evidence="1">
    <location>
        <begin position="268"/>
        <end position="278"/>
    </location>
</feature>
<protein>
    <submittedName>
        <fullName evidence="2">Uncharacterized protein</fullName>
    </submittedName>
</protein>
<sequence>MVGPTESTVTRPRAMGLMPSLGNRLELAARAILDGIKSLTSKLFVQAAMPLVLIDCKESDFRGLTMSDGTSNGPRLRMHPPMRPEAIVQRWSNRQIHTKRTVGQLLHVAQTLAPSRRLAIQRAIAVIRREGCLRRIGSESALVRLVSRLWEVMLESGGSSTNDCRDAMGKQLMGSVLAKTANQEPAGKNSSRQKKVEIEGSDGCSKANRAAKGTLEKNGRIRGSSSSCGEATRRTKARGSGSSLRRVADQGGSDGSANSDAIMRGTFGASNTGLGTRSSGDKEEQRETTEIHLKEEAGQQGLKVTMVTPEQNQQQKIGVSENFGGRVENGSAFGEVTGDAMSR</sequence>
<reference evidence="2 3" key="1">
    <citation type="journal article" date="2010" name="Nature">
        <title>The Ectocarpus genome and the independent evolution of multicellularity in brown algae.</title>
        <authorList>
            <person name="Cock J.M."/>
            <person name="Sterck L."/>
            <person name="Rouze P."/>
            <person name="Scornet D."/>
            <person name="Allen A.E."/>
            <person name="Amoutzias G."/>
            <person name="Anthouard V."/>
            <person name="Artiguenave F."/>
            <person name="Aury J.M."/>
            <person name="Badger J.H."/>
            <person name="Beszteri B."/>
            <person name="Billiau K."/>
            <person name="Bonnet E."/>
            <person name="Bothwell J.H."/>
            <person name="Bowler C."/>
            <person name="Boyen C."/>
            <person name="Brownlee C."/>
            <person name="Carrano C.J."/>
            <person name="Charrier B."/>
            <person name="Cho G.Y."/>
            <person name="Coelho S.M."/>
            <person name="Collen J."/>
            <person name="Corre E."/>
            <person name="Da Silva C."/>
            <person name="Delage L."/>
            <person name="Delaroque N."/>
            <person name="Dittami S.M."/>
            <person name="Doulbeau S."/>
            <person name="Elias M."/>
            <person name="Farnham G."/>
            <person name="Gachon C.M."/>
            <person name="Gschloessl B."/>
            <person name="Heesch S."/>
            <person name="Jabbari K."/>
            <person name="Jubin C."/>
            <person name="Kawai H."/>
            <person name="Kimura K."/>
            <person name="Kloareg B."/>
            <person name="Kupper F.C."/>
            <person name="Lang D."/>
            <person name="Le Bail A."/>
            <person name="Leblanc C."/>
            <person name="Lerouge P."/>
            <person name="Lohr M."/>
            <person name="Lopez P.J."/>
            <person name="Martens C."/>
            <person name="Maumus F."/>
            <person name="Michel G."/>
            <person name="Miranda-Saavedra D."/>
            <person name="Morales J."/>
            <person name="Moreau H."/>
            <person name="Motomura T."/>
            <person name="Nagasato C."/>
            <person name="Napoli C.A."/>
            <person name="Nelson D.R."/>
            <person name="Nyvall-Collen P."/>
            <person name="Peters A.F."/>
            <person name="Pommier C."/>
            <person name="Potin P."/>
            <person name="Poulain J."/>
            <person name="Quesneville H."/>
            <person name="Read B."/>
            <person name="Rensing S.A."/>
            <person name="Ritter A."/>
            <person name="Rousvoal S."/>
            <person name="Samanta M."/>
            <person name="Samson G."/>
            <person name="Schroeder D.C."/>
            <person name="Segurens B."/>
            <person name="Strittmatter M."/>
            <person name="Tonon T."/>
            <person name="Tregear J.W."/>
            <person name="Valentin K."/>
            <person name="von Dassow P."/>
            <person name="Yamagishi T."/>
            <person name="Van de Peer Y."/>
            <person name="Wincker P."/>
        </authorList>
    </citation>
    <scope>NUCLEOTIDE SEQUENCE [LARGE SCALE GENOMIC DNA]</scope>
    <source>
        <strain evidence="3">Ec32 / CCAP1310/4</strain>
    </source>
</reference>
<evidence type="ECO:0000256" key="1">
    <source>
        <dbReference type="SAM" id="MobiDB-lite"/>
    </source>
</evidence>
<feature type="compositionally biased region" description="Polar residues" evidence="1">
    <location>
        <begin position="308"/>
        <end position="317"/>
    </location>
</feature>
<evidence type="ECO:0000313" key="3">
    <source>
        <dbReference type="Proteomes" id="UP000002630"/>
    </source>
</evidence>
<dbReference type="AlphaFoldDB" id="D8LLA1"/>
<keyword evidence="3" id="KW-1185">Reference proteome</keyword>
<feature type="region of interest" description="Disordered" evidence="1">
    <location>
        <begin position="180"/>
        <end position="343"/>
    </location>
</feature>
<proteinExistence type="predicted"/>
<organism evidence="2 3">
    <name type="scientific">Ectocarpus siliculosus</name>
    <name type="common">Brown alga</name>
    <name type="synonym">Conferva siliculosa</name>
    <dbReference type="NCBI Taxonomy" id="2880"/>
    <lineage>
        <taxon>Eukaryota</taxon>
        <taxon>Sar</taxon>
        <taxon>Stramenopiles</taxon>
        <taxon>Ochrophyta</taxon>
        <taxon>PX clade</taxon>
        <taxon>Phaeophyceae</taxon>
        <taxon>Ectocarpales</taxon>
        <taxon>Ectocarpaceae</taxon>
        <taxon>Ectocarpus</taxon>
    </lineage>
</organism>
<dbReference type="EMBL" id="FN649745">
    <property type="protein sequence ID" value="CBN77099.1"/>
    <property type="molecule type" value="Genomic_DNA"/>
</dbReference>